<reference evidence="15 16" key="1">
    <citation type="submission" date="2018-08" db="EMBL/GenBank/DDBJ databases">
        <title>Genomic investigation of the strawberry pathogen Phytophthora fragariae indicates pathogenicity is determined by transcriptional variation in three key races.</title>
        <authorList>
            <person name="Adams T.M."/>
            <person name="Armitage A.D."/>
            <person name="Sobczyk M.K."/>
            <person name="Bates H.J."/>
            <person name="Dunwell J.M."/>
            <person name="Nellist C.F."/>
            <person name="Harrison R.J."/>
        </authorList>
    </citation>
    <scope>NUCLEOTIDE SEQUENCE [LARGE SCALE GENOMIC DNA]</scope>
    <source>
        <strain evidence="14 15">A4</strain>
        <strain evidence="13 16">BC-1</strain>
        <strain evidence="12 17">SCRP245</strain>
    </source>
</reference>
<evidence type="ECO:0000313" key="12">
    <source>
        <dbReference type="EMBL" id="KAE8997803.1"/>
    </source>
</evidence>
<evidence type="ECO:0000256" key="5">
    <source>
        <dbReference type="ARBA" id="ARBA00022927"/>
    </source>
</evidence>
<sequence length="518" mass="53991">MVDHSIVMYLVGTNCEFLDFLTQAAHVDDIAVKIKTLSTGQKRPDPKQLNWQEAPPNVAMSKRRSENGQMRRDEYEAADDDVSADSFEIGFQRASDDSIRKRKIVKARVRSAAKPKAAAAGGDDAAKSNPFGGFQGLTAAKPAASSNPFAGFSGLTGAVNVTERETTSGSYQQAMEALNKGFLTFVNGQSQKNPSASWVAAVQDYLKYADEIATKHATTKPVAINEPKSTTPAPFSFGSTPATAASPAPAASSASFSFGAAKKTDEPAKSPAKSAAPAFSFGAAAKKDDESAKSPAKPAAGGFSFGGGSSSLFSAKSSDSEEKAMPVFSFGAPPKAAASTASTPATGGFSFGAPKSTTPASGGFSFGSSAPATSTSASTAAAADEDEENIGREEATVIIKADSPDDDCTFEADKAKVFEFKKDEKRWADKGTHPIKVLVSKNTKSARILVRNEIGKIVLNSALYKGMAVRPHEAKGKKTGVTLALQVEGGELTQFLLKVNAARVDEFIKALETAASSS</sequence>
<gene>
    <name evidence="14" type="ORF">PF001_g14764</name>
    <name evidence="13" type="ORF">PF002_g6735</name>
    <name evidence="12" type="ORF">PF011_g15327</name>
</gene>
<evidence type="ECO:0000259" key="11">
    <source>
        <dbReference type="PROSITE" id="PS50196"/>
    </source>
</evidence>
<dbReference type="Gene3D" id="2.30.29.30">
    <property type="entry name" value="Pleckstrin-homology domain (PH domain)/Phosphotyrosine-binding domain (PTB)"/>
    <property type="match status" value="1"/>
</dbReference>
<dbReference type="InterPro" id="IPR011993">
    <property type="entry name" value="PH-like_dom_sf"/>
</dbReference>
<feature type="compositionally biased region" description="Basic and acidic residues" evidence="10">
    <location>
        <begin position="63"/>
        <end position="75"/>
    </location>
</feature>
<dbReference type="EMBL" id="QXGE01000931">
    <property type="protein sequence ID" value="KAE9300802.1"/>
    <property type="molecule type" value="Genomic_DNA"/>
</dbReference>
<dbReference type="EMBL" id="QXGD01000238">
    <property type="protein sequence ID" value="KAE9246456.1"/>
    <property type="molecule type" value="Genomic_DNA"/>
</dbReference>
<dbReference type="Proteomes" id="UP000460718">
    <property type="component" value="Unassembled WGS sequence"/>
</dbReference>
<comment type="subcellular location">
    <subcellularLocation>
        <location evidence="1">Nucleus</location>
        <location evidence="1">Nuclear pore complex</location>
    </subcellularLocation>
</comment>
<keyword evidence="3" id="KW-0677">Repeat</keyword>
<dbReference type="Proteomes" id="UP000437068">
    <property type="component" value="Unassembled WGS sequence"/>
</dbReference>
<dbReference type="InterPro" id="IPR000156">
    <property type="entry name" value="Ran_bind_dom"/>
</dbReference>
<proteinExistence type="predicted"/>
<evidence type="ECO:0000256" key="1">
    <source>
        <dbReference type="ARBA" id="ARBA00004567"/>
    </source>
</evidence>
<evidence type="ECO:0000256" key="10">
    <source>
        <dbReference type="SAM" id="MobiDB-lite"/>
    </source>
</evidence>
<feature type="compositionally biased region" description="Low complexity" evidence="10">
    <location>
        <begin position="293"/>
        <end position="302"/>
    </location>
</feature>
<dbReference type="SUPFAM" id="SSF50729">
    <property type="entry name" value="PH domain-like"/>
    <property type="match status" value="1"/>
</dbReference>
<evidence type="ECO:0000256" key="7">
    <source>
        <dbReference type="ARBA" id="ARBA00023010"/>
    </source>
</evidence>
<feature type="region of interest" description="Disordered" evidence="10">
    <location>
        <begin position="323"/>
        <end position="343"/>
    </location>
</feature>
<dbReference type="InterPro" id="IPR015007">
    <property type="entry name" value="NUP2/50/61"/>
</dbReference>
<dbReference type="CDD" id="cd13170">
    <property type="entry name" value="RanBD_NUP50"/>
    <property type="match status" value="1"/>
</dbReference>
<dbReference type="EMBL" id="QXFW01001036">
    <property type="protein sequence ID" value="KAE8997803.1"/>
    <property type="molecule type" value="Genomic_DNA"/>
</dbReference>
<dbReference type="GO" id="GO:0015031">
    <property type="term" value="P:protein transport"/>
    <property type="evidence" value="ECO:0007669"/>
    <property type="project" value="UniProtKB-KW"/>
</dbReference>
<evidence type="ECO:0000256" key="8">
    <source>
        <dbReference type="ARBA" id="ARBA00023132"/>
    </source>
</evidence>
<feature type="region of interest" description="Disordered" evidence="10">
    <location>
        <begin position="289"/>
        <end position="308"/>
    </location>
</feature>
<evidence type="ECO:0000256" key="9">
    <source>
        <dbReference type="ARBA" id="ARBA00023242"/>
    </source>
</evidence>
<dbReference type="AlphaFoldDB" id="A0A6A4D3P9"/>
<keyword evidence="4" id="KW-0509">mRNA transport</keyword>
<evidence type="ECO:0000256" key="4">
    <source>
        <dbReference type="ARBA" id="ARBA00022816"/>
    </source>
</evidence>
<evidence type="ECO:0000313" key="17">
    <source>
        <dbReference type="Proteomes" id="UP000460718"/>
    </source>
</evidence>
<dbReference type="GO" id="GO:0051028">
    <property type="term" value="P:mRNA transport"/>
    <property type="evidence" value="ECO:0007669"/>
    <property type="project" value="UniProtKB-KW"/>
</dbReference>
<evidence type="ECO:0000313" key="15">
    <source>
        <dbReference type="Proteomes" id="UP000437068"/>
    </source>
</evidence>
<evidence type="ECO:0000313" key="14">
    <source>
        <dbReference type="EMBL" id="KAE9300802.1"/>
    </source>
</evidence>
<dbReference type="InterPro" id="IPR045255">
    <property type="entry name" value="RanBP1-like"/>
</dbReference>
<keyword evidence="8" id="KW-0906">Nuclear pore complex</keyword>
<evidence type="ECO:0000256" key="3">
    <source>
        <dbReference type="ARBA" id="ARBA00022737"/>
    </source>
</evidence>
<dbReference type="Pfam" id="PF00638">
    <property type="entry name" value="Ran_BP1"/>
    <property type="match status" value="1"/>
</dbReference>
<organism evidence="14 15">
    <name type="scientific">Phytophthora fragariae</name>
    <dbReference type="NCBI Taxonomy" id="53985"/>
    <lineage>
        <taxon>Eukaryota</taxon>
        <taxon>Sar</taxon>
        <taxon>Stramenopiles</taxon>
        <taxon>Oomycota</taxon>
        <taxon>Peronosporomycetes</taxon>
        <taxon>Peronosporales</taxon>
        <taxon>Peronosporaceae</taxon>
        <taxon>Phytophthora</taxon>
    </lineage>
</organism>
<evidence type="ECO:0000256" key="2">
    <source>
        <dbReference type="ARBA" id="ARBA00022448"/>
    </source>
</evidence>
<keyword evidence="9" id="KW-0539">Nucleus</keyword>
<feature type="region of interest" description="Disordered" evidence="10">
    <location>
        <begin position="223"/>
        <end position="244"/>
    </location>
</feature>
<evidence type="ECO:0000313" key="16">
    <source>
        <dbReference type="Proteomes" id="UP000440367"/>
    </source>
</evidence>
<keyword evidence="6" id="KW-0007">Acetylation</keyword>
<protein>
    <recommendedName>
        <fullName evidence="11">RanBD1 domain-containing protein</fullName>
    </recommendedName>
</protein>
<keyword evidence="5" id="KW-0653">Protein transport</keyword>
<keyword evidence="2" id="KW-0813">Transport</keyword>
<feature type="compositionally biased region" description="Low complexity" evidence="10">
    <location>
        <begin position="331"/>
        <end position="343"/>
    </location>
</feature>
<name>A0A6A4D3P9_9STRA</name>
<comment type="caution">
    <text evidence="14">The sequence shown here is derived from an EMBL/GenBank/DDBJ whole genome shotgun (WGS) entry which is preliminary data.</text>
</comment>
<keyword evidence="7" id="KW-0811">Translocation</keyword>
<dbReference type="PANTHER" id="PTHR23138">
    <property type="entry name" value="RAN BINDING PROTEIN"/>
    <property type="match status" value="1"/>
</dbReference>
<dbReference type="PROSITE" id="PS50196">
    <property type="entry name" value="RANBD1"/>
    <property type="match status" value="1"/>
</dbReference>
<feature type="region of interest" description="Disordered" evidence="10">
    <location>
        <begin position="38"/>
        <end position="79"/>
    </location>
</feature>
<feature type="compositionally biased region" description="Low complexity" evidence="10">
    <location>
        <begin position="235"/>
        <end position="244"/>
    </location>
</feature>
<feature type="domain" description="RanBD1" evidence="11">
    <location>
        <begin position="404"/>
        <end position="471"/>
    </location>
</feature>
<dbReference type="PANTHER" id="PTHR23138:SF141">
    <property type="entry name" value="NUCLEAR PORE COMPLEX PROTEIN NUP50"/>
    <property type="match status" value="1"/>
</dbReference>
<accession>A0A6A4D3P9</accession>
<dbReference type="Proteomes" id="UP000440367">
    <property type="component" value="Unassembled WGS sequence"/>
</dbReference>
<evidence type="ECO:0000313" key="13">
    <source>
        <dbReference type="EMBL" id="KAE9246456.1"/>
    </source>
</evidence>
<dbReference type="SMART" id="SM00160">
    <property type="entry name" value="RanBD"/>
    <property type="match status" value="1"/>
</dbReference>
<dbReference type="GO" id="GO:0005643">
    <property type="term" value="C:nuclear pore"/>
    <property type="evidence" value="ECO:0007669"/>
    <property type="project" value="UniProtKB-SubCell"/>
</dbReference>
<evidence type="ECO:0000256" key="6">
    <source>
        <dbReference type="ARBA" id="ARBA00022990"/>
    </source>
</evidence>
<dbReference type="Pfam" id="PF08911">
    <property type="entry name" value="NUP50"/>
    <property type="match status" value="1"/>
</dbReference>